<dbReference type="HOGENOM" id="CLU_2078859_0_0_1"/>
<dbReference type="Proteomes" id="UP000008144">
    <property type="component" value="Unassembled WGS sequence"/>
</dbReference>
<reference evidence="1" key="3">
    <citation type="submission" date="2025-09" db="UniProtKB">
        <authorList>
            <consortium name="Ensembl"/>
        </authorList>
    </citation>
    <scope>IDENTIFICATION</scope>
</reference>
<protein>
    <recommendedName>
        <fullName evidence="3">Transglutaminase-like domain-containing protein</fullName>
    </recommendedName>
</protein>
<evidence type="ECO:0008006" key="3">
    <source>
        <dbReference type="Google" id="ProtNLM"/>
    </source>
</evidence>
<keyword evidence="2" id="KW-1185">Reference proteome</keyword>
<dbReference type="InterPro" id="IPR053041">
    <property type="entry name" value="Transglut-like_Superfamily_Mod"/>
</dbReference>
<evidence type="ECO:0000313" key="1">
    <source>
        <dbReference type="Ensembl" id="ENSCINP00000030916.1"/>
    </source>
</evidence>
<dbReference type="SUPFAM" id="SSF54001">
    <property type="entry name" value="Cysteine proteinases"/>
    <property type="match status" value="1"/>
</dbReference>
<dbReference type="PANTHER" id="PTHR47020:SF1">
    <property type="entry name" value="HILLARIN"/>
    <property type="match status" value="1"/>
</dbReference>
<sequence>AGIHCKQISGYLKGVGYQPDYKFRGKDDPFRGSWNGVLVDGQWRLIDTHWGARHVTEDDEIASNNWRTEYKYEEHYFLTDPDQLIATHFPDEPEWQLLPKVYSLTDFEVGCLIMNTPRITLLFCSLLPSCGHYFTN</sequence>
<dbReference type="PANTHER" id="PTHR47020">
    <property type="entry name" value="HILLARIN"/>
    <property type="match status" value="1"/>
</dbReference>
<dbReference type="STRING" id="7719.ENSCINP00000030916"/>
<dbReference type="Ensembl" id="ENSCINT00000031061.1">
    <property type="protein sequence ID" value="ENSCINP00000030916.1"/>
    <property type="gene ID" value="ENSCING00000019388.1"/>
</dbReference>
<dbReference type="AlphaFoldDB" id="H2XMN3"/>
<dbReference type="InParanoid" id="H2XMN3"/>
<proteinExistence type="predicted"/>
<reference evidence="1" key="2">
    <citation type="submission" date="2025-08" db="UniProtKB">
        <authorList>
            <consortium name="Ensembl"/>
        </authorList>
    </citation>
    <scope>IDENTIFICATION</scope>
</reference>
<name>H2XMN3_CIOIN</name>
<reference evidence="2" key="1">
    <citation type="journal article" date="2002" name="Science">
        <title>The draft genome of Ciona intestinalis: insights into chordate and vertebrate origins.</title>
        <authorList>
            <person name="Dehal P."/>
            <person name="Satou Y."/>
            <person name="Campbell R.K."/>
            <person name="Chapman J."/>
            <person name="Degnan B."/>
            <person name="De Tomaso A."/>
            <person name="Davidson B."/>
            <person name="Di Gregorio A."/>
            <person name="Gelpke M."/>
            <person name="Goodstein D.M."/>
            <person name="Harafuji N."/>
            <person name="Hastings K.E."/>
            <person name="Ho I."/>
            <person name="Hotta K."/>
            <person name="Huang W."/>
            <person name="Kawashima T."/>
            <person name="Lemaire P."/>
            <person name="Martinez D."/>
            <person name="Meinertzhagen I.A."/>
            <person name="Necula S."/>
            <person name="Nonaka M."/>
            <person name="Putnam N."/>
            <person name="Rash S."/>
            <person name="Saiga H."/>
            <person name="Satake M."/>
            <person name="Terry A."/>
            <person name="Yamada L."/>
            <person name="Wang H.G."/>
            <person name="Awazu S."/>
            <person name="Azumi K."/>
            <person name="Boore J."/>
            <person name="Branno M."/>
            <person name="Chin-Bow S."/>
            <person name="DeSantis R."/>
            <person name="Doyle S."/>
            <person name="Francino P."/>
            <person name="Keys D.N."/>
            <person name="Haga S."/>
            <person name="Hayashi H."/>
            <person name="Hino K."/>
            <person name="Imai K.S."/>
            <person name="Inaba K."/>
            <person name="Kano S."/>
            <person name="Kobayashi K."/>
            <person name="Kobayashi M."/>
            <person name="Lee B.I."/>
            <person name="Makabe K.W."/>
            <person name="Manohar C."/>
            <person name="Matassi G."/>
            <person name="Medina M."/>
            <person name="Mochizuki Y."/>
            <person name="Mount S."/>
            <person name="Morishita T."/>
            <person name="Miura S."/>
            <person name="Nakayama A."/>
            <person name="Nishizaka S."/>
            <person name="Nomoto H."/>
            <person name="Ohta F."/>
            <person name="Oishi K."/>
            <person name="Rigoutsos I."/>
            <person name="Sano M."/>
            <person name="Sasaki A."/>
            <person name="Sasakura Y."/>
            <person name="Shoguchi E."/>
            <person name="Shin-i T."/>
            <person name="Spagnuolo A."/>
            <person name="Stainier D."/>
            <person name="Suzuki M.M."/>
            <person name="Tassy O."/>
            <person name="Takatori N."/>
            <person name="Tokuoka M."/>
            <person name="Yagi K."/>
            <person name="Yoshizaki F."/>
            <person name="Wada S."/>
            <person name="Zhang C."/>
            <person name="Hyatt P.D."/>
            <person name="Larimer F."/>
            <person name="Detter C."/>
            <person name="Doggett N."/>
            <person name="Glavina T."/>
            <person name="Hawkins T."/>
            <person name="Richardson P."/>
            <person name="Lucas S."/>
            <person name="Kohara Y."/>
            <person name="Levine M."/>
            <person name="Satoh N."/>
            <person name="Rokhsar D.S."/>
        </authorList>
    </citation>
    <scope>NUCLEOTIDE SEQUENCE [LARGE SCALE GENOMIC DNA]</scope>
</reference>
<dbReference type="OMA" id="IMNTPRI"/>
<accession>H2XMN3</accession>
<evidence type="ECO:0000313" key="2">
    <source>
        <dbReference type="Proteomes" id="UP000008144"/>
    </source>
</evidence>
<organism evidence="1 2">
    <name type="scientific">Ciona intestinalis</name>
    <name type="common">Transparent sea squirt</name>
    <name type="synonym">Ascidia intestinalis</name>
    <dbReference type="NCBI Taxonomy" id="7719"/>
    <lineage>
        <taxon>Eukaryota</taxon>
        <taxon>Metazoa</taxon>
        <taxon>Chordata</taxon>
        <taxon>Tunicata</taxon>
        <taxon>Ascidiacea</taxon>
        <taxon>Phlebobranchia</taxon>
        <taxon>Cionidae</taxon>
        <taxon>Ciona</taxon>
    </lineage>
</organism>
<dbReference type="InterPro" id="IPR038765">
    <property type="entry name" value="Papain-like_cys_pep_sf"/>
</dbReference>